<feature type="region of interest" description="Disordered" evidence="5">
    <location>
        <begin position="170"/>
        <end position="194"/>
    </location>
</feature>
<dbReference type="GO" id="GO:0003727">
    <property type="term" value="F:single-stranded RNA binding"/>
    <property type="evidence" value="ECO:0007669"/>
    <property type="project" value="TreeGrafter"/>
</dbReference>
<proteinExistence type="predicted"/>
<dbReference type="PANTHER" id="PTHR13798">
    <property type="entry name" value="RNA BINDING MOTIF RBM PROTEIN -RELATED"/>
    <property type="match status" value="1"/>
</dbReference>
<reference evidence="7 8" key="1">
    <citation type="submission" date="2024-03" db="EMBL/GenBank/DDBJ databases">
        <title>The genome assembly and annotation of the cricket Gryllus longicercus Weissman &amp; Gray.</title>
        <authorList>
            <person name="Szrajer S."/>
            <person name="Gray D."/>
            <person name="Ylla G."/>
        </authorList>
    </citation>
    <scope>NUCLEOTIDE SEQUENCE [LARGE SCALE GENOMIC DNA]</scope>
    <source>
        <strain evidence="7">DAG 2021-001</strain>
        <tissue evidence="7">Whole body minus gut</tissue>
    </source>
</reference>
<dbReference type="InterPro" id="IPR035979">
    <property type="entry name" value="RBD_domain_sf"/>
</dbReference>
<dbReference type="PANTHER" id="PTHR13798:SF11">
    <property type="entry name" value="RNA-BINDING PROTEIN 7-RELATED"/>
    <property type="match status" value="1"/>
</dbReference>
<evidence type="ECO:0000313" key="8">
    <source>
        <dbReference type="Proteomes" id="UP001378592"/>
    </source>
</evidence>
<evidence type="ECO:0000256" key="2">
    <source>
        <dbReference type="ARBA" id="ARBA00022884"/>
    </source>
</evidence>
<dbReference type="CDD" id="cd12336">
    <property type="entry name" value="RRM_RBM7_like"/>
    <property type="match status" value="1"/>
</dbReference>
<comment type="caution">
    <text evidence="7">The sequence shown here is derived from an EMBL/GenBank/DDBJ whole genome shotgun (WGS) entry which is preliminary data.</text>
</comment>
<name>A0AAN9ZE75_9ORTH</name>
<dbReference type="Proteomes" id="UP001378592">
    <property type="component" value="Unassembled WGS sequence"/>
</dbReference>
<comment type="subcellular location">
    <subcellularLocation>
        <location evidence="1">Nucleus</location>
        <location evidence="1">Nucleoplasm</location>
    </subcellularLocation>
</comment>
<keyword evidence="2 4" id="KW-0694">RNA-binding</keyword>
<dbReference type="AlphaFoldDB" id="A0AAN9ZE75"/>
<gene>
    <name evidence="7" type="ORF">R5R35_001819</name>
</gene>
<dbReference type="Gene3D" id="3.30.70.330">
    <property type="match status" value="1"/>
</dbReference>
<dbReference type="GO" id="GO:0005654">
    <property type="term" value="C:nucleoplasm"/>
    <property type="evidence" value="ECO:0007669"/>
    <property type="project" value="UniProtKB-SubCell"/>
</dbReference>
<dbReference type="InterPro" id="IPR052285">
    <property type="entry name" value="NEXT_complex_subunit"/>
</dbReference>
<keyword evidence="8" id="KW-1185">Reference proteome</keyword>
<keyword evidence="3" id="KW-0539">Nucleus</keyword>
<protein>
    <recommendedName>
        <fullName evidence="6">RRM domain-containing protein</fullName>
    </recommendedName>
</protein>
<dbReference type="Pfam" id="PF00076">
    <property type="entry name" value="RRM_1"/>
    <property type="match status" value="1"/>
</dbReference>
<evidence type="ECO:0000256" key="4">
    <source>
        <dbReference type="PROSITE-ProRule" id="PRU00176"/>
    </source>
</evidence>
<dbReference type="SMART" id="SM00360">
    <property type="entry name" value="RRM"/>
    <property type="match status" value="1"/>
</dbReference>
<dbReference type="InterPro" id="IPR000504">
    <property type="entry name" value="RRM_dom"/>
</dbReference>
<dbReference type="GO" id="GO:0000381">
    <property type="term" value="P:regulation of alternative mRNA splicing, via spliceosome"/>
    <property type="evidence" value="ECO:0007669"/>
    <property type="project" value="TreeGrafter"/>
</dbReference>
<sequence>MDEDSRTIWCGNLSENVSEEILYELFLQAGPLQSVRIPKSREGKQRAFGFVTYKHECSVPYALALFEGTELFRKELRLQSRNPDRIQLDQSNRDSGHNRSQSLPARFAMPHGSSPSSPMNPMNFDALLFMGQHLLSGSVRQGGMYSSQGGASQYLGGSLKFNNNLSNRSLQGGWSNRNHPYSSNSGSNYKRRKH</sequence>
<dbReference type="PROSITE" id="PS50102">
    <property type="entry name" value="RRM"/>
    <property type="match status" value="1"/>
</dbReference>
<evidence type="ECO:0000256" key="3">
    <source>
        <dbReference type="ARBA" id="ARBA00023242"/>
    </source>
</evidence>
<dbReference type="InterPro" id="IPR012677">
    <property type="entry name" value="Nucleotide-bd_a/b_plait_sf"/>
</dbReference>
<evidence type="ECO:0000256" key="1">
    <source>
        <dbReference type="ARBA" id="ARBA00004642"/>
    </source>
</evidence>
<feature type="region of interest" description="Disordered" evidence="5">
    <location>
        <begin position="83"/>
        <end position="120"/>
    </location>
</feature>
<feature type="domain" description="RRM" evidence="6">
    <location>
        <begin position="6"/>
        <end position="83"/>
    </location>
</feature>
<evidence type="ECO:0000313" key="7">
    <source>
        <dbReference type="EMBL" id="KAK7871632.1"/>
    </source>
</evidence>
<organism evidence="7 8">
    <name type="scientific">Gryllus longicercus</name>
    <dbReference type="NCBI Taxonomy" id="2509291"/>
    <lineage>
        <taxon>Eukaryota</taxon>
        <taxon>Metazoa</taxon>
        <taxon>Ecdysozoa</taxon>
        <taxon>Arthropoda</taxon>
        <taxon>Hexapoda</taxon>
        <taxon>Insecta</taxon>
        <taxon>Pterygota</taxon>
        <taxon>Neoptera</taxon>
        <taxon>Polyneoptera</taxon>
        <taxon>Orthoptera</taxon>
        <taxon>Ensifera</taxon>
        <taxon>Gryllidea</taxon>
        <taxon>Grylloidea</taxon>
        <taxon>Gryllidae</taxon>
        <taxon>Gryllinae</taxon>
        <taxon>Gryllus</taxon>
    </lineage>
</organism>
<feature type="compositionally biased region" description="Basic and acidic residues" evidence="5">
    <location>
        <begin position="83"/>
        <end position="97"/>
    </location>
</feature>
<accession>A0AAN9ZE75</accession>
<dbReference type="EMBL" id="JAZDUA010000036">
    <property type="protein sequence ID" value="KAK7871632.1"/>
    <property type="molecule type" value="Genomic_DNA"/>
</dbReference>
<feature type="compositionally biased region" description="Polar residues" evidence="5">
    <location>
        <begin position="170"/>
        <end position="188"/>
    </location>
</feature>
<evidence type="ECO:0000256" key="5">
    <source>
        <dbReference type="SAM" id="MobiDB-lite"/>
    </source>
</evidence>
<evidence type="ECO:0000259" key="6">
    <source>
        <dbReference type="PROSITE" id="PS50102"/>
    </source>
</evidence>
<dbReference type="SUPFAM" id="SSF54928">
    <property type="entry name" value="RNA-binding domain, RBD"/>
    <property type="match status" value="1"/>
</dbReference>